<dbReference type="Proteomes" id="UP000316426">
    <property type="component" value="Chromosome"/>
</dbReference>
<proteinExistence type="predicted"/>
<accession>A0A518K714</accession>
<evidence type="ECO:0000313" key="4">
    <source>
        <dbReference type="Proteomes" id="UP000316426"/>
    </source>
</evidence>
<dbReference type="InterPro" id="IPR010496">
    <property type="entry name" value="AL/BT2_dom"/>
</dbReference>
<evidence type="ECO:0000256" key="1">
    <source>
        <dbReference type="SAM" id="SignalP"/>
    </source>
</evidence>
<gene>
    <name evidence="3" type="ORF">Spa11_17680</name>
</gene>
<dbReference type="GO" id="GO:0016787">
    <property type="term" value="F:hydrolase activity"/>
    <property type="evidence" value="ECO:0007669"/>
    <property type="project" value="InterPro"/>
</dbReference>
<keyword evidence="1" id="KW-0732">Signal</keyword>
<feature type="chain" id="PRO_5022000427" description="3-keto-alpha-glucoside-1,2-lyase/3-keto-2-hydroxy-glucal hydratase domain-containing protein" evidence="1">
    <location>
        <begin position="40"/>
        <end position="283"/>
    </location>
</feature>
<reference evidence="3 4" key="1">
    <citation type="submission" date="2019-02" db="EMBL/GenBank/DDBJ databases">
        <title>Deep-cultivation of Planctomycetes and their phenomic and genomic characterization uncovers novel biology.</title>
        <authorList>
            <person name="Wiegand S."/>
            <person name="Jogler M."/>
            <person name="Boedeker C."/>
            <person name="Pinto D."/>
            <person name="Vollmers J."/>
            <person name="Rivas-Marin E."/>
            <person name="Kohn T."/>
            <person name="Peeters S.H."/>
            <person name="Heuer A."/>
            <person name="Rast P."/>
            <person name="Oberbeckmann S."/>
            <person name="Bunk B."/>
            <person name="Jeske O."/>
            <person name="Meyerdierks A."/>
            <person name="Storesund J.E."/>
            <person name="Kallscheuer N."/>
            <person name="Luecker S."/>
            <person name="Lage O.M."/>
            <person name="Pohl T."/>
            <person name="Merkel B.J."/>
            <person name="Hornburger P."/>
            <person name="Mueller R.-W."/>
            <person name="Bruemmer F."/>
            <person name="Labrenz M."/>
            <person name="Spormann A.M."/>
            <person name="Op den Camp H."/>
            <person name="Overmann J."/>
            <person name="Amann R."/>
            <person name="Jetten M.S.M."/>
            <person name="Mascher T."/>
            <person name="Medema M.H."/>
            <person name="Devos D.P."/>
            <person name="Kaster A.-K."/>
            <person name="Ovreas L."/>
            <person name="Rohde M."/>
            <person name="Galperin M.Y."/>
            <person name="Jogler C."/>
        </authorList>
    </citation>
    <scope>NUCLEOTIDE SEQUENCE [LARGE SCALE GENOMIC DNA]</scope>
    <source>
        <strain evidence="3 4">Spa11</strain>
    </source>
</reference>
<evidence type="ECO:0000313" key="3">
    <source>
        <dbReference type="EMBL" id="QDV73570.1"/>
    </source>
</evidence>
<feature type="signal peptide" evidence="1">
    <location>
        <begin position="1"/>
        <end position="39"/>
    </location>
</feature>
<sequence precursor="true">MVGGLFTPVGYLTPRLIMISSRFLAAAALLLFAAADVAAQETTDKPWRQLFNGRDLDGWVVKLHGHDLGDNYRDTFRVADGMIQVRYDKYDAGDFGDRFGHLFYDEPFSHYHLAVEYRFVGDLFPSAPDYARLNSGVMLHAQDPRSILRGQDWPISVELQFLASEGDGRPRATGNVCTPGTHVTYEGSQRDDHILPSTGPTFAPNEWVRAEAIVRGDHITHLINGEKVLEYTKPVIGGGVVSGYAPGEFVEGKPLTSGYIALQAEGNGVDFRKVELRELQTTE</sequence>
<keyword evidence="4" id="KW-1185">Reference proteome</keyword>
<protein>
    <recommendedName>
        <fullName evidence="2">3-keto-alpha-glucoside-1,2-lyase/3-keto-2-hydroxy-glucal hydratase domain-containing protein</fullName>
    </recommendedName>
</protein>
<dbReference type="Gene3D" id="2.60.120.560">
    <property type="entry name" value="Exo-inulinase, domain 1"/>
    <property type="match status" value="1"/>
</dbReference>
<evidence type="ECO:0000259" key="2">
    <source>
        <dbReference type="Pfam" id="PF06439"/>
    </source>
</evidence>
<dbReference type="AlphaFoldDB" id="A0A518K714"/>
<dbReference type="EMBL" id="CP036349">
    <property type="protein sequence ID" value="QDV73570.1"/>
    <property type="molecule type" value="Genomic_DNA"/>
</dbReference>
<dbReference type="KEGG" id="bmei:Spa11_17680"/>
<feature type="domain" description="3-keto-alpha-glucoside-1,2-lyase/3-keto-2-hydroxy-glucal hydratase" evidence="2">
    <location>
        <begin position="47"/>
        <end position="277"/>
    </location>
</feature>
<name>A0A518K714_9BACT</name>
<organism evidence="3 4">
    <name type="scientific">Botrimarina mediterranea</name>
    <dbReference type="NCBI Taxonomy" id="2528022"/>
    <lineage>
        <taxon>Bacteria</taxon>
        <taxon>Pseudomonadati</taxon>
        <taxon>Planctomycetota</taxon>
        <taxon>Planctomycetia</taxon>
        <taxon>Pirellulales</taxon>
        <taxon>Lacipirellulaceae</taxon>
        <taxon>Botrimarina</taxon>
    </lineage>
</organism>
<dbReference type="Pfam" id="PF06439">
    <property type="entry name" value="3keto-disac_hyd"/>
    <property type="match status" value="1"/>
</dbReference>